<dbReference type="Proteomes" id="UP000076722">
    <property type="component" value="Unassembled WGS sequence"/>
</dbReference>
<proteinExistence type="predicted"/>
<protein>
    <submittedName>
        <fullName evidence="1">Uncharacterized protein</fullName>
    </submittedName>
</protein>
<evidence type="ECO:0000313" key="2">
    <source>
        <dbReference type="Proteomes" id="UP000076722"/>
    </source>
</evidence>
<gene>
    <name evidence="1" type="ORF">SISNIDRAFT_458811</name>
</gene>
<accession>A0A164Q532</accession>
<keyword evidence="2" id="KW-1185">Reference proteome</keyword>
<organism evidence="1 2">
    <name type="scientific">Sistotremastrum niveocremeum HHB9708</name>
    <dbReference type="NCBI Taxonomy" id="1314777"/>
    <lineage>
        <taxon>Eukaryota</taxon>
        <taxon>Fungi</taxon>
        <taxon>Dikarya</taxon>
        <taxon>Basidiomycota</taxon>
        <taxon>Agaricomycotina</taxon>
        <taxon>Agaricomycetes</taxon>
        <taxon>Sistotremastrales</taxon>
        <taxon>Sistotremastraceae</taxon>
        <taxon>Sertulicium</taxon>
        <taxon>Sertulicium niveocremeum</taxon>
    </lineage>
</organism>
<dbReference type="EMBL" id="KV419428">
    <property type="protein sequence ID" value="KZS89333.1"/>
    <property type="molecule type" value="Genomic_DNA"/>
</dbReference>
<sequence length="79" mass="8757">MMQDWLLSSRLRTSDGSIAREYIIARFLCGPCFSVSPPLEPRGLDPPPPISLFHGSENRIAALTFVDFTIEDCPKGECS</sequence>
<evidence type="ECO:0000313" key="1">
    <source>
        <dbReference type="EMBL" id="KZS89333.1"/>
    </source>
</evidence>
<dbReference type="AlphaFoldDB" id="A0A164Q532"/>
<reference evidence="1 2" key="1">
    <citation type="journal article" date="2016" name="Mol. Biol. Evol.">
        <title>Comparative Genomics of Early-Diverging Mushroom-Forming Fungi Provides Insights into the Origins of Lignocellulose Decay Capabilities.</title>
        <authorList>
            <person name="Nagy L.G."/>
            <person name="Riley R."/>
            <person name="Tritt A."/>
            <person name="Adam C."/>
            <person name="Daum C."/>
            <person name="Floudas D."/>
            <person name="Sun H."/>
            <person name="Yadav J.S."/>
            <person name="Pangilinan J."/>
            <person name="Larsson K.H."/>
            <person name="Matsuura K."/>
            <person name="Barry K."/>
            <person name="Labutti K."/>
            <person name="Kuo R."/>
            <person name="Ohm R.A."/>
            <person name="Bhattacharya S.S."/>
            <person name="Shirouzu T."/>
            <person name="Yoshinaga Y."/>
            <person name="Martin F.M."/>
            <person name="Grigoriev I.V."/>
            <person name="Hibbett D.S."/>
        </authorList>
    </citation>
    <scope>NUCLEOTIDE SEQUENCE [LARGE SCALE GENOMIC DNA]</scope>
    <source>
        <strain evidence="1 2">HHB9708</strain>
    </source>
</reference>
<feature type="non-terminal residue" evidence="1">
    <location>
        <position position="79"/>
    </location>
</feature>
<name>A0A164Q532_9AGAM</name>